<evidence type="ECO:0000313" key="5">
    <source>
        <dbReference type="Proteomes" id="UP000230066"/>
    </source>
</evidence>
<evidence type="ECO:0000313" key="4">
    <source>
        <dbReference type="EMBL" id="THD26474.1"/>
    </source>
</evidence>
<evidence type="ECO:0000256" key="2">
    <source>
        <dbReference type="SAM" id="Phobius"/>
    </source>
</evidence>
<feature type="transmembrane region" description="Helical" evidence="2">
    <location>
        <begin position="169"/>
        <end position="191"/>
    </location>
</feature>
<organism evidence="4 5">
    <name type="scientific">Fasciola hepatica</name>
    <name type="common">Liver fluke</name>
    <dbReference type="NCBI Taxonomy" id="6192"/>
    <lineage>
        <taxon>Eukaryota</taxon>
        <taxon>Metazoa</taxon>
        <taxon>Spiralia</taxon>
        <taxon>Lophotrochozoa</taxon>
        <taxon>Platyhelminthes</taxon>
        <taxon>Trematoda</taxon>
        <taxon>Digenea</taxon>
        <taxon>Plagiorchiida</taxon>
        <taxon>Echinostomata</taxon>
        <taxon>Echinostomatoidea</taxon>
        <taxon>Fasciolidae</taxon>
        <taxon>Fasciola</taxon>
    </lineage>
</organism>
<feature type="region of interest" description="Disordered" evidence="1">
    <location>
        <begin position="415"/>
        <end position="463"/>
    </location>
</feature>
<keyword evidence="2" id="KW-1133">Transmembrane helix</keyword>
<keyword evidence="3" id="KW-0732">Signal</keyword>
<name>A0A4E0RKP6_FASHE</name>
<evidence type="ECO:0008006" key="6">
    <source>
        <dbReference type="Google" id="ProtNLM"/>
    </source>
</evidence>
<feature type="compositionally biased region" description="Polar residues" evidence="1">
    <location>
        <begin position="435"/>
        <end position="459"/>
    </location>
</feature>
<evidence type="ECO:0000256" key="3">
    <source>
        <dbReference type="SAM" id="SignalP"/>
    </source>
</evidence>
<dbReference type="Proteomes" id="UP000230066">
    <property type="component" value="Unassembled WGS sequence"/>
</dbReference>
<feature type="chain" id="PRO_5020021500" description="SAM domain-containing protein" evidence="3">
    <location>
        <begin position="17"/>
        <end position="558"/>
    </location>
</feature>
<protein>
    <recommendedName>
        <fullName evidence="6">SAM domain-containing protein</fullName>
    </recommendedName>
</protein>
<dbReference type="AlphaFoldDB" id="A0A4E0RKP6"/>
<gene>
    <name evidence="4" type="ORF">D915_002728</name>
</gene>
<reference evidence="4" key="1">
    <citation type="submission" date="2019-03" db="EMBL/GenBank/DDBJ databases">
        <title>Improved annotation for the trematode Fasciola hepatica.</title>
        <authorList>
            <person name="Choi Y.-J."/>
            <person name="Martin J."/>
            <person name="Mitreva M."/>
        </authorList>
    </citation>
    <scope>NUCLEOTIDE SEQUENCE [LARGE SCALE GENOMIC DNA]</scope>
</reference>
<proteinExistence type="predicted"/>
<comment type="caution">
    <text evidence="4">The sequence shown here is derived from an EMBL/GenBank/DDBJ whole genome shotgun (WGS) entry which is preliminary data.</text>
</comment>
<keyword evidence="2" id="KW-0472">Membrane</keyword>
<keyword evidence="5" id="KW-1185">Reference proteome</keyword>
<sequence>MSWLILLLVALNCSQALLLGIFEDSVSSNQNELTTQERSAFSWLANQIFHPRHQKLHPDKIIPCSGVFCEITVDWSQPISVDAFIEAWHHNPARNWTITEVINWIDSRCERPSVRKALRQNLIDGRTLASLLVAESRAFGRGYPLPAEDLFWLKERITALILLGPPPPITFGVALSSSVALMFLVLLNIFWQFWYHLIRPRTVTQRILTGIIRLEQSLSRLRTRLTLIRESLSRSVSARPLGDTPKSTDFTPQIDAHYQCIMSEVDFAESMLEFVQSVVDDVQSEVIQNPRGWMSYAATQHLNRLISFADTLRLRVNAVKSQASAFSNMQEQLFMAVHPVVETHSHALQQTPVVPTCLSPYYCSDMKICSSAESMECESISLAQDQTPSGERTNKVLHCTSFTHTEHTPTSIQYANSVQSDGPQHCSVDPDEEPPSNQYSNGSPNENQPNDQVPQNQTDGKAATSKIPQLFRATPSHALAPLFSVMNPSTTRWDGNQSNFATPSHIPVGSLHFGSTTAGRTAFKSQLSTPVYQPTVNTGSCISRTLGGTFLPAHDSDN</sequence>
<dbReference type="InterPro" id="IPR013761">
    <property type="entry name" value="SAM/pointed_sf"/>
</dbReference>
<feature type="signal peptide" evidence="3">
    <location>
        <begin position="1"/>
        <end position="16"/>
    </location>
</feature>
<evidence type="ECO:0000256" key="1">
    <source>
        <dbReference type="SAM" id="MobiDB-lite"/>
    </source>
</evidence>
<dbReference type="SUPFAM" id="SSF47769">
    <property type="entry name" value="SAM/Pointed domain"/>
    <property type="match status" value="1"/>
</dbReference>
<keyword evidence="2" id="KW-0812">Transmembrane</keyword>
<accession>A0A4E0RKP6</accession>
<dbReference type="EMBL" id="JXXN02000729">
    <property type="protein sequence ID" value="THD26474.1"/>
    <property type="molecule type" value="Genomic_DNA"/>
</dbReference>